<dbReference type="PANTHER" id="PTHR46586">
    <property type="entry name" value="ANKYRIN REPEAT-CONTAINING PROTEIN"/>
    <property type="match status" value="1"/>
</dbReference>
<proteinExistence type="predicted"/>
<dbReference type="Proteomes" id="UP001253637">
    <property type="component" value="Segment"/>
</dbReference>
<dbReference type="EMBL" id="LC625835">
    <property type="protein sequence ID" value="BCU02897.1"/>
    <property type="molecule type" value="Genomic_DNA"/>
</dbReference>
<evidence type="ECO:0000313" key="3">
    <source>
        <dbReference type="Proteomes" id="UP001253637"/>
    </source>
</evidence>
<protein>
    <submittedName>
        <fullName evidence="2">Ankyrin repeat domain containing protein</fullName>
    </submittedName>
</protein>
<dbReference type="SUPFAM" id="SSF48403">
    <property type="entry name" value="Ankyrin repeat"/>
    <property type="match status" value="1"/>
</dbReference>
<evidence type="ECO:0000313" key="2">
    <source>
        <dbReference type="EMBL" id="BCU02897.1"/>
    </source>
</evidence>
<dbReference type="InterPro" id="IPR052050">
    <property type="entry name" value="SecEffector_AnkRepeat"/>
</dbReference>
<accession>A0A811BPI0</accession>
<dbReference type="SUPFAM" id="SSF81383">
    <property type="entry name" value="F-box domain"/>
    <property type="match status" value="1"/>
</dbReference>
<reference evidence="2" key="1">
    <citation type="submission" date="2021-04" db="EMBL/GenBank/DDBJ databases">
        <title>Draft Genome Sequence of Pandoravirus japonicus, Isolated from the Sabaishi River of Niigata, Japan.</title>
        <authorList>
            <person name="Hosokawa N."/>
            <person name="Takahashi H."/>
            <person name="Aoki K."/>
            <person name="Takemura M."/>
        </authorList>
    </citation>
    <scope>NUCLEOTIDE SEQUENCE</scope>
</reference>
<evidence type="ECO:0000259" key="1">
    <source>
        <dbReference type="Pfam" id="PF12937"/>
    </source>
</evidence>
<dbReference type="Gene3D" id="1.25.40.20">
    <property type="entry name" value="Ankyrin repeat-containing domain"/>
    <property type="match status" value="1"/>
</dbReference>
<dbReference type="CDD" id="cd22159">
    <property type="entry name" value="F-box_AtTIR1-like"/>
    <property type="match status" value="1"/>
</dbReference>
<dbReference type="InterPro" id="IPR036047">
    <property type="entry name" value="F-box-like_dom_sf"/>
</dbReference>
<feature type="domain" description="F-box" evidence="1">
    <location>
        <begin position="36"/>
        <end position="73"/>
    </location>
</feature>
<dbReference type="Pfam" id="PF12937">
    <property type="entry name" value="F-box-like"/>
    <property type="match status" value="1"/>
</dbReference>
<sequence>MLAVATTTTTTTTMMATADTKGRAACTTTNPTGPTIDLLPDELMVAILARVSCAWLRASIGVVCRRWRQIVLDYMPRRCRGRASGLGRDWATLEAAHLGHPDCLDDLERRGLLCWSKSVAYTAAAGGHLGILERARAARCPWDETACQAAARSGRLDVLQWLRRHRCPWDERTAHGAALGGHVDCLQWALEHGCPQTDWTAEGAAAGGRLDVLVWLDERWRAARPKTVGIPSSAGAALGGVHLDPPALWTVRATAAAARGGHLACLEYLHVRGCPWDASTMTAAATWGHLGCLVYGYEHGCPWDAGTTSGAFYAKRAECLAYAIEHGCPLWDRVASRLSCA</sequence>
<name>A0A811BPI0_9VIRU</name>
<dbReference type="InterPro" id="IPR036770">
    <property type="entry name" value="Ankyrin_rpt-contain_sf"/>
</dbReference>
<organism evidence="2 3">
    <name type="scientific">Pandoravirus japonicus</name>
    <dbReference type="NCBI Taxonomy" id="2823154"/>
    <lineage>
        <taxon>Viruses</taxon>
        <taxon>Pandoravirus</taxon>
    </lineage>
</organism>
<dbReference type="Gene3D" id="1.20.1280.50">
    <property type="match status" value="1"/>
</dbReference>
<dbReference type="PANTHER" id="PTHR46586:SF3">
    <property type="entry name" value="ANKYRIN REPEAT-CONTAINING PROTEIN"/>
    <property type="match status" value="1"/>
</dbReference>
<dbReference type="InterPro" id="IPR001810">
    <property type="entry name" value="F-box_dom"/>
</dbReference>